<accession>A0A2P2P2G7</accession>
<organism evidence="1">
    <name type="scientific">Rhizophora mucronata</name>
    <name type="common">Asiatic mangrove</name>
    <dbReference type="NCBI Taxonomy" id="61149"/>
    <lineage>
        <taxon>Eukaryota</taxon>
        <taxon>Viridiplantae</taxon>
        <taxon>Streptophyta</taxon>
        <taxon>Embryophyta</taxon>
        <taxon>Tracheophyta</taxon>
        <taxon>Spermatophyta</taxon>
        <taxon>Magnoliopsida</taxon>
        <taxon>eudicotyledons</taxon>
        <taxon>Gunneridae</taxon>
        <taxon>Pentapetalae</taxon>
        <taxon>rosids</taxon>
        <taxon>fabids</taxon>
        <taxon>Malpighiales</taxon>
        <taxon>Rhizophoraceae</taxon>
        <taxon>Rhizophora</taxon>
    </lineage>
</organism>
<dbReference type="EMBL" id="GGEC01068395">
    <property type="protein sequence ID" value="MBX48879.1"/>
    <property type="molecule type" value="Transcribed_RNA"/>
</dbReference>
<reference evidence="1" key="1">
    <citation type="submission" date="2018-02" db="EMBL/GenBank/DDBJ databases">
        <title>Rhizophora mucronata_Transcriptome.</title>
        <authorList>
            <person name="Meera S.P."/>
            <person name="Sreeshan A."/>
            <person name="Augustine A."/>
        </authorList>
    </citation>
    <scope>NUCLEOTIDE SEQUENCE</scope>
    <source>
        <tissue evidence="1">Leaf</tissue>
    </source>
</reference>
<sequence>MPFLFFNFAFGE</sequence>
<protein>
    <submittedName>
        <fullName evidence="1">Uncharacterized protein</fullName>
    </submittedName>
</protein>
<name>A0A2P2P2G7_RHIMU</name>
<proteinExistence type="predicted"/>
<evidence type="ECO:0000313" key="1">
    <source>
        <dbReference type="EMBL" id="MBX48879.1"/>
    </source>
</evidence>